<keyword evidence="3" id="KW-1185">Reference proteome</keyword>
<dbReference type="EMBL" id="NAAD01000002">
    <property type="protein sequence ID" value="ORJ62875.1"/>
    <property type="molecule type" value="Genomic_DNA"/>
</dbReference>
<dbReference type="AlphaFoldDB" id="A0A1X0YCH4"/>
<evidence type="ECO:0000256" key="1">
    <source>
        <dbReference type="SAM" id="MobiDB-lite"/>
    </source>
</evidence>
<dbReference type="OrthoDB" id="5487683at2"/>
<gene>
    <name evidence="2" type="ORF">B5V00_02120</name>
</gene>
<evidence type="ECO:0000313" key="2">
    <source>
        <dbReference type="EMBL" id="ORJ62875.1"/>
    </source>
</evidence>
<proteinExistence type="predicted"/>
<name>A0A1X0YCH4_9BACT</name>
<accession>A0A1X0YCH4</accession>
<protein>
    <recommendedName>
        <fullName evidence="4">Lipoprotein</fullName>
    </recommendedName>
</protein>
<organism evidence="2 3">
    <name type="scientific">Geothermobacter hydrogeniphilus</name>
    <dbReference type="NCBI Taxonomy" id="1969733"/>
    <lineage>
        <taxon>Bacteria</taxon>
        <taxon>Pseudomonadati</taxon>
        <taxon>Thermodesulfobacteriota</taxon>
        <taxon>Desulfuromonadia</taxon>
        <taxon>Desulfuromonadales</taxon>
        <taxon>Geothermobacteraceae</taxon>
        <taxon>Geothermobacter</taxon>
    </lineage>
</organism>
<dbReference type="STRING" id="1969733.B5V00_02120"/>
<dbReference type="PROSITE" id="PS51257">
    <property type="entry name" value="PROKAR_LIPOPROTEIN"/>
    <property type="match status" value="1"/>
</dbReference>
<feature type="compositionally biased region" description="Basic and acidic residues" evidence="1">
    <location>
        <begin position="410"/>
        <end position="421"/>
    </location>
</feature>
<evidence type="ECO:0000313" key="3">
    <source>
        <dbReference type="Proteomes" id="UP000193136"/>
    </source>
</evidence>
<feature type="region of interest" description="Disordered" evidence="1">
    <location>
        <begin position="392"/>
        <end position="421"/>
    </location>
</feature>
<reference evidence="2 3" key="1">
    <citation type="submission" date="2017-03" db="EMBL/GenBank/DDBJ databases">
        <title>Genome sequence of Geothermobacter sp. EPR-M, Deep-Sea Iron Reducer.</title>
        <authorList>
            <person name="Tully B."/>
            <person name="Savalia P."/>
            <person name="Abuyen K."/>
            <person name="Baughan C."/>
            <person name="Romero E."/>
            <person name="Ronkowski C."/>
            <person name="Torres B."/>
            <person name="Tremblay J."/>
            <person name="Trujillo A."/>
            <person name="Tyler M."/>
            <person name="Perez-Rodriguez I."/>
            <person name="Amend J."/>
        </authorList>
    </citation>
    <scope>NUCLEOTIDE SEQUENCE [LARGE SCALE GENOMIC DNA]</scope>
    <source>
        <strain evidence="2 3">EPR-M</strain>
    </source>
</reference>
<comment type="caution">
    <text evidence="2">The sequence shown here is derived from an EMBL/GenBank/DDBJ whole genome shotgun (WGS) entry which is preliminary data.</text>
</comment>
<dbReference type="RefSeq" id="WP_085009053.1">
    <property type="nucleotide sequence ID" value="NZ_NAAD01000002.1"/>
</dbReference>
<sequence length="421" mass="46669">MTSPRLSIWLILGIAVLLLGGCASGMGNVPDRARPMMAAAELADSELLDVTISVFDSAELSEKEKTRLGLSEEIRRAEERFMPVHLKYTMQRSGYWGAVRVVPGEGNADVRVEGTIRYSDGEHLALKIRATDARGVQWFEKTYSENVRPADYAGIVPEKKDAFQDTYTTIANDLVVYRNHLTAEELQNIRRVAELRFAAEMAPDAFAGDLEQDGEGLYRIRRLPAADDPMLRRIRAVLGRDAMLVDTINDYYDAYYRDLWQPYADWRLEHGKEVAAMREVEKEALTRKLLGIAAIAGGVLLSTRDNSLGNSSLPDVMIMGGAAAVYSGFQRSKDTIIHRDAIAELSTSFSAEAEPLVVEVEGETVRLTGSAEEQYAQWRSLLRTIYGSETGLPVTSDADREKPGPQATEKAVRNGDGEFKP</sequence>
<evidence type="ECO:0008006" key="4">
    <source>
        <dbReference type="Google" id="ProtNLM"/>
    </source>
</evidence>
<dbReference type="Proteomes" id="UP000193136">
    <property type="component" value="Unassembled WGS sequence"/>
</dbReference>